<dbReference type="KEGG" id="taz:TREAZ_0077"/>
<evidence type="ECO:0000259" key="2">
    <source>
        <dbReference type="Pfam" id="PF02481"/>
    </source>
</evidence>
<dbReference type="InParanoid" id="F5YFK0"/>
<name>F5YFK0_LEAAZ</name>
<reference evidence="3 4" key="2">
    <citation type="journal article" date="2011" name="ISME J.">
        <title>RNA-seq reveals cooperative metabolic interactions between two termite-gut spirochete species in co-culture.</title>
        <authorList>
            <person name="Rosenthal A.Z."/>
            <person name="Matson E.G."/>
            <person name="Eldar A."/>
            <person name="Leadbetter J.R."/>
        </authorList>
    </citation>
    <scope>NUCLEOTIDE SEQUENCE [LARGE SCALE GENOMIC DNA]</scope>
    <source>
        <strain evidence="4">ATCC BAA-888 / DSM 13862 / ZAS-9</strain>
    </source>
</reference>
<dbReference type="OrthoDB" id="9785707at2"/>
<dbReference type="STRING" id="545695.TREAZ_0077"/>
<dbReference type="SUPFAM" id="SSF102405">
    <property type="entry name" value="MCP/YpsA-like"/>
    <property type="match status" value="1"/>
</dbReference>
<reference evidence="4" key="1">
    <citation type="submission" date="2009-12" db="EMBL/GenBank/DDBJ databases">
        <title>Complete sequence of Treponema azotonutricium strain ZAS-9.</title>
        <authorList>
            <person name="Tetu S.G."/>
            <person name="Matson E."/>
            <person name="Ren Q."/>
            <person name="Seshadri R."/>
            <person name="Elbourne L."/>
            <person name="Hassan K.A."/>
            <person name="Durkin A."/>
            <person name="Radune D."/>
            <person name="Mohamoud Y."/>
            <person name="Shay R."/>
            <person name="Jin S."/>
            <person name="Zhang X."/>
            <person name="Lucey K."/>
            <person name="Ballor N.R."/>
            <person name="Ottesen E."/>
            <person name="Rosenthal R."/>
            <person name="Allen A."/>
            <person name="Leadbetter J.R."/>
            <person name="Paulsen I.T."/>
        </authorList>
    </citation>
    <scope>NUCLEOTIDE SEQUENCE [LARGE SCALE GENOMIC DNA]</scope>
    <source>
        <strain evidence="4">ATCC BAA-888 / DSM 13862 / ZAS-9</strain>
    </source>
</reference>
<dbReference type="Pfam" id="PF02481">
    <property type="entry name" value="DNA_processg_A"/>
    <property type="match status" value="1"/>
</dbReference>
<dbReference type="InterPro" id="IPR057666">
    <property type="entry name" value="DrpA_SLOG"/>
</dbReference>
<dbReference type="AlphaFoldDB" id="F5YFK0"/>
<proteinExistence type="inferred from homology"/>
<dbReference type="PANTHER" id="PTHR43022">
    <property type="entry name" value="PROTEIN SMF"/>
    <property type="match status" value="1"/>
</dbReference>
<sequence>MEEATREIIAIAPGDPLYPVNLGKISGKLRTLYALGNTALLGETFAAAVVGTTTPSEAAKAACAETTSFLVEKGFVIVSGLAAGCDTIAHQSCLDAGGKTIAVLAHGLDICYPRSNLNLRDAILEKGGLLLSEYPPGTKPRKNFFVARDRIQSGLSRGIVVIETDVTGGTMHTARFAEKQKRLIGCIVSQARGNKELLKENKALPLKTAMEKDTFIISMKILDIKSHEPDKKSQMELF</sequence>
<keyword evidence="4" id="KW-1185">Reference proteome</keyword>
<dbReference type="HOGENOM" id="CLU_029601_3_2_12"/>
<dbReference type="Proteomes" id="UP000009222">
    <property type="component" value="Chromosome"/>
</dbReference>
<gene>
    <name evidence="3" type="ordered locus">TREAZ_0077</name>
</gene>
<organism evidence="3 4">
    <name type="scientific">Leadbettera azotonutricia (strain ATCC BAA-888 / DSM 13862 / ZAS-9)</name>
    <name type="common">Treponema azotonutricium</name>
    <dbReference type="NCBI Taxonomy" id="545695"/>
    <lineage>
        <taxon>Bacteria</taxon>
        <taxon>Pseudomonadati</taxon>
        <taxon>Spirochaetota</taxon>
        <taxon>Spirochaetia</taxon>
        <taxon>Spirochaetales</taxon>
        <taxon>Breznakiellaceae</taxon>
        <taxon>Leadbettera</taxon>
    </lineage>
</organism>
<protein>
    <submittedName>
        <fullName evidence="3">Smf protein</fullName>
    </submittedName>
</protein>
<dbReference type="PANTHER" id="PTHR43022:SF1">
    <property type="entry name" value="PROTEIN SMF"/>
    <property type="match status" value="1"/>
</dbReference>
<dbReference type="eggNOG" id="COG0758">
    <property type="taxonomic scope" value="Bacteria"/>
</dbReference>
<dbReference type="Gene3D" id="3.40.50.450">
    <property type="match status" value="1"/>
</dbReference>
<dbReference type="InterPro" id="IPR003488">
    <property type="entry name" value="DprA"/>
</dbReference>
<evidence type="ECO:0000256" key="1">
    <source>
        <dbReference type="ARBA" id="ARBA00006525"/>
    </source>
</evidence>
<dbReference type="EMBL" id="CP001841">
    <property type="protein sequence ID" value="AEF80166.1"/>
    <property type="molecule type" value="Genomic_DNA"/>
</dbReference>
<dbReference type="GO" id="GO:0009294">
    <property type="term" value="P:DNA-mediated transformation"/>
    <property type="evidence" value="ECO:0007669"/>
    <property type="project" value="InterPro"/>
</dbReference>
<feature type="domain" description="Smf/DprA SLOG" evidence="2">
    <location>
        <begin position="11"/>
        <end position="208"/>
    </location>
</feature>
<evidence type="ECO:0000313" key="3">
    <source>
        <dbReference type="EMBL" id="AEF80166.1"/>
    </source>
</evidence>
<dbReference type="RefSeq" id="WP_015711845.1">
    <property type="nucleotide sequence ID" value="NC_015577.1"/>
</dbReference>
<comment type="similarity">
    <text evidence="1">Belongs to the DprA/Smf family.</text>
</comment>
<evidence type="ECO:0000313" key="4">
    <source>
        <dbReference type="Proteomes" id="UP000009222"/>
    </source>
</evidence>
<accession>F5YFK0</accession>